<organism evidence="1 2">
    <name type="scientific">Flagellimonas profundi</name>
    <dbReference type="NCBI Taxonomy" id="2915620"/>
    <lineage>
        <taxon>Bacteria</taxon>
        <taxon>Pseudomonadati</taxon>
        <taxon>Bacteroidota</taxon>
        <taxon>Flavobacteriia</taxon>
        <taxon>Flavobacteriales</taxon>
        <taxon>Flavobacteriaceae</taxon>
        <taxon>Flagellimonas</taxon>
    </lineage>
</organism>
<dbReference type="InterPro" id="IPR049793">
    <property type="entry name" value="MbpA-like"/>
</dbReference>
<dbReference type="InterPro" id="IPR053842">
    <property type="entry name" value="NikA-like"/>
</dbReference>
<reference evidence="1 2" key="1">
    <citation type="submission" date="2021-03" db="EMBL/GenBank/DDBJ databases">
        <title>Muricauda lutimaris sp. nov. and Muricauda ruestringensis sp. nov, two marine members of the Flavobacteriaceae isolated from deep sea sediments of Western Pacific.</title>
        <authorList>
            <person name="Zhao S."/>
            <person name="Liu R."/>
        </authorList>
    </citation>
    <scope>NUCLEOTIDE SEQUENCE [LARGE SCALE GENOMIC DNA]</scope>
    <source>
        <strain evidence="1 2">BC31-3-A3</strain>
    </source>
</reference>
<dbReference type="NCBIfam" id="NF041418">
    <property type="entry name" value="MbpA"/>
    <property type="match status" value="1"/>
</dbReference>
<comment type="caution">
    <text evidence="1">The sequence shown here is derived from an EMBL/GenBank/DDBJ whole genome shotgun (WGS) entry which is preliminary data.</text>
</comment>
<gene>
    <name evidence="1" type="ORF">J0654_02885</name>
</gene>
<dbReference type="EMBL" id="JAFLNM010000001">
    <property type="protein sequence ID" value="MBO0340569.1"/>
    <property type="molecule type" value="Genomic_DNA"/>
</dbReference>
<protein>
    <recommendedName>
        <fullName evidence="3">Mobilization protein</fullName>
    </recommendedName>
</protein>
<evidence type="ECO:0000313" key="2">
    <source>
        <dbReference type="Proteomes" id="UP000664807"/>
    </source>
</evidence>
<keyword evidence="2" id="KW-1185">Reference proteome</keyword>
<proteinExistence type="predicted"/>
<dbReference type="Pfam" id="PF21983">
    <property type="entry name" value="NikA-like"/>
    <property type="match status" value="1"/>
</dbReference>
<name>A0ABS3FBN4_9FLAO</name>
<evidence type="ECO:0008006" key="3">
    <source>
        <dbReference type="Google" id="ProtNLM"/>
    </source>
</evidence>
<sequence>MEKKLLKNRAKRSGLTLSEYFRRVAFEKKITERLTEDEILIYSTLVKFHNNFKSIGNMYRKRNPKLTEEVYRLANEIKSHLQRLSP</sequence>
<dbReference type="Proteomes" id="UP000664807">
    <property type="component" value="Unassembled WGS sequence"/>
</dbReference>
<evidence type="ECO:0000313" key="1">
    <source>
        <dbReference type="EMBL" id="MBO0340569.1"/>
    </source>
</evidence>
<accession>A0ABS3FBN4</accession>